<name>A0A7W9ZI41_NOVIT</name>
<dbReference type="Gene3D" id="3.40.190.290">
    <property type="match status" value="1"/>
</dbReference>
<dbReference type="InterPro" id="IPR036388">
    <property type="entry name" value="WH-like_DNA-bd_sf"/>
</dbReference>
<dbReference type="Pfam" id="PF00126">
    <property type="entry name" value="HTH_1"/>
    <property type="match status" value="1"/>
</dbReference>
<dbReference type="PANTHER" id="PTHR30419">
    <property type="entry name" value="HTH-TYPE TRANSCRIPTIONAL REGULATOR YBHD"/>
    <property type="match status" value="1"/>
</dbReference>
<dbReference type="Pfam" id="PF03466">
    <property type="entry name" value="LysR_substrate"/>
    <property type="match status" value="1"/>
</dbReference>
<dbReference type="GO" id="GO:0003677">
    <property type="term" value="F:DNA binding"/>
    <property type="evidence" value="ECO:0007669"/>
    <property type="project" value="UniProtKB-KW"/>
</dbReference>
<reference evidence="6 7" key="1">
    <citation type="submission" date="2020-08" db="EMBL/GenBank/DDBJ databases">
        <title>Genomic Encyclopedia of Type Strains, Phase IV (KMG-IV): sequencing the most valuable type-strain genomes for metagenomic binning, comparative biology and taxonomic classification.</title>
        <authorList>
            <person name="Goeker M."/>
        </authorList>
    </citation>
    <scope>NUCLEOTIDE SEQUENCE [LARGE SCALE GENOMIC DNA]</scope>
    <source>
        <strain evidence="6 7">DSM 11590</strain>
    </source>
</reference>
<dbReference type="GO" id="GO:0005829">
    <property type="term" value="C:cytosol"/>
    <property type="evidence" value="ECO:0007669"/>
    <property type="project" value="TreeGrafter"/>
</dbReference>
<dbReference type="PRINTS" id="PR00039">
    <property type="entry name" value="HTHLYSR"/>
</dbReference>
<dbReference type="InterPro" id="IPR005119">
    <property type="entry name" value="LysR_subst-bd"/>
</dbReference>
<keyword evidence="2" id="KW-0805">Transcription regulation</keyword>
<keyword evidence="7" id="KW-1185">Reference proteome</keyword>
<dbReference type="PROSITE" id="PS50931">
    <property type="entry name" value="HTH_LYSR"/>
    <property type="match status" value="1"/>
</dbReference>
<keyword evidence="3 6" id="KW-0238">DNA-binding</keyword>
<dbReference type="CDD" id="cd08440">
    <property type="entry name" value="PBP2_LTTR_like_4"/>
    <property type="match status" value="1"/>
</dbReference>
<dbReference type="GO" id="GO:0003700">
    <property type="term" value="F:DNA-binding transcription factor activity"/>
    <property type="evidence" value="ECO:0007669"/>
    <property type="project" value="InterPro"/>
</dbReference>
<dbReference type="AlphaFoldDB" id="A0A7W9ZI41"/>
<dbReference type="InterPro" id="IPR000847">
    <property type="entry name" value="LysR_HTH_N"/>
</dbReference>
<evidence type="ECO:0000256" key="2">
    <source>
        <dbReference type="ARBA" id="ARBA00023015"/>
    </source>
</evidence>
<gene>
    <name evidence="6" type="ORF">FHS48_002497</name>
</gene>
<dbReference type="InterPro" id="IPR050950">
    <property type="entry name" value="HTH-type_LysR_regulators"/>
</dbReference>
<feature type="domain" description="HTH lysR-type" evidence="5">
    <location>
        <begin position="1"/>
        <end position="62"/>
    </location>
</feature>
<evidence type="ECO:0000313" key="7">
    <source>
        <dbReference type="Proteomes" id="UP000544872"/>
    </source>
</evidence>
<keyword evidence="4" id="KW-0804">Transcription</keyword>
<dbReference type="SUPFAM" id="SSF46785">
    <property type="entry name" value="Winged helix' DNA-binding domain"/>
    <property type="match status" value="1"/>
</dbReference>
<evidence type="ECO:0000259" key="5">
    <source>
        <dbReference type="PROSITE" id="PS50931"/>
    </source>
</evidence>
<dbReference type="RefSeq" id="WP_184263882.1">
    <property type="nucleotide sequence ID" value="NZ_JACIIX010000009.1"/>
</dbReference>
<dbReference type="SUPFAM" id="SSF53850">
    <property type="entry name" value="Periplasmic binding protein-like II"/>
    <property type="match status" value="1"/>
</dbReference>
<dbReference type="InterPro" id="IPR036390">
    <property type="entry name" value="WH_DNA-bd_sf"/>
</dbReference>
<evidence type="ECO:0000256" key="4">
    <source>
        <dbReference type="ARBA" id="ARBA00023163"/>
    </source>
</evidence>
<comment type="similarity">
    <text evidence="1">Belongs to the LysR transcriptional regulatory family.</text>
</comment>
<comment type="caution">
    <text evidence="6">The sequence shown here is derived from an EMBL/GenBank/DDBJ whole genome shotgun (WGS) entry which is preliminary data.</text>
</comment>
<dbReference type="PANTHER" id="PTHR30419:SF8">
    <property type="entry name" value="NITROGEN ASSIMILATION TRANSCRIPTIONAL ACTIVATOR-RELATED"/>
    <property type="match status" value="1"/>
</dbReference>
<dbReference type="Proteomes" id="UP000544872">
    <property type="component" value="Unassembled WGS sequence"/>
</dbReference>
<dbReference type="EMBL" id="JACIIX010000009">
    <property type="protein sequence ID" value="MBB6211062.1"/>
    <property type="molecule type" value="Genomic_DNA"/>
</dbReference>
<evidence type="ECO:0000256" key="1">
    <source>
        <dbReference type="ARBA" id="ARBA00009437"/>
    </source>
</evidence>
<sequence>MRINFEILDLRAFLAVLETGSFHKAAEVLHLSQPALSRRIKNLEESLGAPLLERTTRRVAPSAVGRQLQPMLVRLIDELETTVLSMNETGNRQQGLVSIACVPTAAFYFLPRVIRQFREHHPQIRFRILDLSAREGLQSVASGETEFGISMLGSSDPDVNFTPLMEDPFVLACHRDHPLATRETLTWPDLAGYPLIGVSRHSGNRTILDNALAHANVRLDWFYEVNHLSTSLGLVEAGIGISVLPRLATPQTDHPLIVTRPITDPVVERTIGIVERRTGRLSPAAARFKSMLLESWGG</sequence>
<evidence type="ECO:0000256" key="3">
    <source>
        <dbReference type="ARBA" id="ARBA00023125"/>
    </source>
</evidence>
<evidence type="ECO:0000313" key="6">
    <source>
        <dbReference type="EMBL" id="MBB6211062.1"/>
    </source>
</evidence>
<accession>A0A7W9ZI41</accession>
<protein>
    <submittedName>
        <fullName evidence="6">DNA-binding transcriptional LysR family regulator</fullName>
    </submittedName>
</protein>
<dbReference type="FunFam" id="1.10.10.10:FF:000001">
    <property type="entry name" value="LysR family transcriptional regulator"/>
    <property type="match status" value="1"/>
</dbReference>
<dbReference type="Gene3D" id="1.10.10.10">
    <property type="entry name" value="Winged helix-like DNA-binding domain superfamily/Winged helix DNA-binding domain"/>
    <property type="match status" value="1"/>
</dbReference>
<organism evidence="6 7">
    <name type="scientific">Novispirillum itersonii</name>
    <name type="common">Aquaspirillum itersonii</name>
    <dbReference type="NCBI Taxonomy" id="189"/>
    <lineage>
        <taxon>Bacteria</taxon>
        <taxon>Pseudomonadati</taxon>
        <taxon>Pseudomonadota</taxon>
        <taxon>Alphaproteobacteria</taxon>
        <taxon>Rhodospirillales</taxon>
        <taxon>Novispirillaceae</taxon>
        <taxon>Novispirillum</taxon>
    </lineage>
</organism>
<proteinExistence type="inferred from homology"/>